<dbReference type="EMBL" id="JBBNAG010000002">
    <property type="protein sequence ID" value="KAK9158939.1"/>
    <property type="molecule type" value="Genomic_DNA"/>
</dbReference>
<protein>
    <submittedName>
        <fullName evidence="1">Uncharacterized protein</fullName>
    </submittedName>
</protein>
<evidence type="ECO:0000313" key="2">
    <source>
        <dbReference type="Proteomes" id="UP001419268"/>
    </source>
</evidence>
<dbReference type="AlphaFoldDB" id="A0AAP0KXK3"/>
<evidence type="ECO:0000313" key="1">
    <source>
        <dbReference type="EMBL" id="KAK9158939.1"/>
    </source>
</evidence>
<accession>A0AAP0KXK3</accession>
<reference evidence="1 2" key="1">
    <citation type="submission" date="2024-01" db="EMBL/GenBank/DDBJ databases">
        <title>Genome assemblies of Stephania.</title>
        <authorList>
            <person name="Yang L."/>
        </authorList>
    </citation>
    <scope>NUCLEOTIDE SEQUENCE [LARGE SCALE GENOMIC DNA]</scope>
    <source>
        <strain evidence="1">JXDWG</strain>
        <tissue evidence="1">Leaf</tissue>
    </source>
</reference>
<keyword evidence="2" id="KW-1185">Reference proteome</keyword>
<organism evidence="1 2">
    <name type="scientific">Stephania cephalantha</name>
    <dbReference type="NCBI Taxonomy" id="152367"/>
    <lineage>
        <taxon>Eukaryota</taxon>
        <taxon>Viridiplantae</taxon>
        <taxon>Streptophyta</taxon>
        <taxon>Embryophyta</taxon>
        <taxon>Tracheophyta</taxon>
        <taxon>Spermatophyta</taxon>
        <taxon>Magnoliopsida</taxon>
        <taxon>Ranunculales</taxon>
        <taxon>Menispermaceae</taxon>
        <taxon>Menispermoideae</taxon>
        <taxon>Cissampelideae</taxon>
        <taxon>Stephania</taxon>
    </lineage>
</organism>
<gene>
    <name evidence="1" type="ORF">Scep_005513</name>
</gene>
<proteinExistence type="predicted"/>
<sequence>MTFGDFLPNPIYVESLLHLLASTRNFWRLFFSSSSLSLSHREISHALFLSLGRRPLSTPLASPSSPRVSIAASLIHRLLRRYRSAMGDSQVTVESLCGIT</sequence>
<dbReference type="Proteomes" id="UP001419268">
    <property type="component" value="Unassembled WGS sequence"/>
</dbReference>
<name>A0AAP0KXK3_9MAGN</name>
<comment type="caution">
    <text evidence="1">The sequence shown here is derived from an EMBL/GenBank/DDBJ whole genome shotgun (WGS) entry which is preliminary data.</text>
</comment>